<dbReference type="GO" id="GO:0018104">
    <property type="term" value="P:peptidoglycan-protein cross-linking"/>
    <property type="evidence" value="ECO:0007669"/>
    <property type="project" value="TreeGrafter"/>
</dbReference>
<sequence length="248" mass="26452">MSPGRRRAGGPETMVIAAVGPGPCTRCERSVSTFQRESPGSWFLLHGIETITNGGTISLSPVRTPPHPASDTGTASGPEEPPMSPPSWLAPAATRLRTGRADRRHLPGHRRDADHTTWSGIMVISERYKETRTESSTVGLGDEYDISDVPHAQRLITSGTFIHGTYWASTSVFGSENTSHGCIGLHDAKGADDKSVDGFKFCDSSMLGDVVVVTNSGKETVYPANGLGGWNLSRAEWQAGQARSAFTG</sequence>
<evidence type="ECO:0000256" key="6">
    <source>
        <dbReference type="SAM" id="MobiDB-lite"/>
    </source>
</evidence>
<dbReference type="GO" id="GO:0016740">
    <property type="term" value="F:transferase activity"/>
    <property type="evidence" value="ECO:0007669"/>
    <property type="project" value="UniProtKB-KW"/>
</dbReference>
<dbReference type="Gene3D" id="2.40.440.10">
    <property type="entry name" value="L,D-transpeptidase catalytic domain-like"/>
    <property type="match status" value="1"/>
</dbReference>
<evidence type="ECO:0000313" key="9">
    <source>
        <dbReference type="Proteomes" id="UP000584670"/>
    </source>
</evidence>
<dbReference type="CDD" id="cd16913">
    <property type="entry name" value="YkuD_like"/>
    <property type="match status" value="1"/>
</dbReference>
<dbReference type="SUPFAM" id="SSF141523">
    <property type="entry name" value="L,D-transpeptidase catalytic domain-like"/>
    <property type="match status" value="1"/>
</dbReference>
<organism evidence="8 9">
    <name type="scientific">Streptomyces cupreus</name>
    <dbReference type="NCBI Taxonomy" id="2759956"/>
    <lineage>
        <taxon>Bacteria</taxon>
        <taxon>Bacillati</taxon>
        <taxon>Actinomycetota</taxon>
        <taxon>Actinomycetes</taxon>
        <taxon>Kitasatosporales</taxon>
        <taxon>Streptomycetaceae</taxon>
        <taxon>Streptomyces</taxon>
    </lineage>
</organism>
<feature type="domain" description="L,D-TPase catalytic" evidence="7">
    <location>
        <begin position="98"/>
        <end position="188"/>
    </location>
</feature>
<name>A0A7X1IYN6_9ACTN</name>
<evidence type="ECO:0000256" key="2">
    <source>
        <dbReference type="ARBA" id="ARBA00022679"/>
    </source>
</evidence>
<dbReference type="PANTHER" id="PTHR30582">
    <property type="entry name" value="L,D-TRANSPEPTIDASE"/>
    <property type="match status" value="1"/>
</dbReference>
<dbReference type="GO" id="GO:0005576">
    <property type="term" value="C:extracellular region"/>
    <property type="evidence" value="ECO:0007669"/>
    <property type="project" value="TreeGrafter"/>
</dbReference>
<keyword evidence="2" id="KW-0808">Transferase</keyword>
<evidence type="ECO:0000256" key="3">
    <source>
        <dbReference type="ARBA" id="ARBA00022960"/>
    </source>
</evidence>
<comment type="caution">
    <text evidence="8">The sequence shown here is derived from an EMBL/GenBank/DDBJ whole genome shotgun (WGS) entry which is preliminary data.</text>
</comment>
<dbReference type="AlphaFoldDB" id="A0A7X1IYN6"/>
<dbReference type="UniPathway" id="UPA00219"/>
<protein>
    <submittedName>
        <fullName evidence="8">L,D-transpeptidase</fullName>
    </submittedName>
</protein>
<reference evidence="8 9" key="1">
    <citation type="submission" date="2020-08" db="EMBL/GenBank/DDBJ databases">
        <title>Streptomyces sp. PSKA01 genome sequencing and assembly.</title>
        <authorList>
            <person name="Mandal S."/>
            <person name="Maiti P.K."/>
            <person name="Das P."/>
        </authorList>
    </citation>
    <scope>NUCLEOTIDE SEQUENCE [LARGE SCALE GENOMIC DNA]</scope>
    <source>
        <strain evidence="8 9">PSKA01</strain>
    </source>
</reference>
<comment type="pathway">
    <text evidence="1">Cell wall biogenesis; peptidoglycan biosynthesis.</text>
</comment>
<dbReference type="GO" id="GO:0008360">
    <property type="term" value="P:regulation of cell shape"/>
    <property type="evidence" value="ECO:0007669"/>
    <property type="project" value="UniProtKB-KW"/>
</dbReference>
<evidence type="ECO:0000256" key="4">
    <source>
        <dbReference type="ARBA" id="ARBA00022984"/>
    </source>
</evidence>
<evidence type="ECO:0000259" key="7">
    <source>
        <dbReference type="Pfam" id="PF03734"/>
    </source>
</evidence>
<dbReference type="InterPro" id="IPR005490">
    <property type="entry name" value="LD_TPept_cat_dom"/>
</dbReference>
<evidence type="ECO:0000256" key="1">
    <source>
        <dbReference type="ARBA" id="ARBA00004752"/>
    </source>
</evidence>
<proteinExistence type="predicted"/>
<keyword evidence="3" id="KW-0133">Cell shape</keyword>
<dbReference type="EMBL" id="JACMSF010000002">
    <property type="protein sequence ID" value="MBC2900379.1"/>
    <property type="molecule type" value="Genomic_DNA"/>
</dbReference>
<dbReference type="Proteomes" id="UP000584670">
    <property type="component" value="Unassembled WGS sequence"/>
</dbReference>
<keyword evidence="9" id="KW-1185">Reference proteome</keyword>
<dbReference type="InterPro" id="IPR038063">
    <property type="entry name" value="Transpep_catalytic_dom"/>
</dbReference>
<keyword evidence="5" id="KW-0961">Cell wall biogenesis/degradation</keyword>
<dbReference type="Pfam" id="PF03734">
    <property type="entry name" value="YkuD"/>
    <property type="match status" value="1"/>
</dbReference>
<accession>A0A7X1IYN6</accession>
<dbReference type="Gene3D" id="2.60.40.3710">
    <property type="match status" value="1"/>
</dbReference>
<dbReference type="GO" id="GO:0071555">
    <property type="term" value="P:cell wall organization"/>
    <property type="evidence" value="ECO:0007669"/>
    <property type="project" value="UniProtKB-KW"/>
</dbReference>
<dbReference type="InterPro" id="IPR050979">
    <property type="entry name" value="LD-transpeptidase"/>
</dbReference>
<feature type="region of interest" description="Disordered" evidence="6">
    <location>
        <begin position="56"/>
        <end position="90"/>
    </location>
</feature>
<evidence type="ECO:0000256" key="5">
    <source>
        <dbReference type="ARBA" id="ARBA00023316"/>
    </source>
</evidence>
<evidence type="ECO:0000313" key="8">
    <source>
        <dbReference type="EMBL" id="MBC2900379.1"/>
    </source>
</evidence>
<dbReference type="GO" id="GO:0071972">
    <property type="term" value="F:peptidoglycan L,D-transpeptidase activity"/>
    <property type="evidence" value="ECO:0007669"/>
    <property type="project" value="TreeGrafter"/>
</dbReference>
<keyword evidence="4" id="KW-0573">Peptidoglycan synthesis</keyword>
<gene>
    <name evidence="8" type="ORF">H4N64_01945</name>
</gene>
<dbReference type="PANTHER" id="PTHR30582:SF2">
    <property type="entry name" value="L,D-TRANSPEPTIDASE YCIB-RELATED"/>
    <property type="match status" value="1"/>
</dbReference>